<keyword evidence="3" id="KW-0472">Membrane</keyword>
<dbReference type="Pfam" id="PF00106">
    <property type="entry name" value="adh_short"/>
    <property type="match status" value="1"/>
</dbReference>
<accession>A0A026WGU2</accession>
<evidence type="ECO:0000256" key="3">
    <source>
        <dbReference type="SAM" id="Phobius"/>
    </source>
</evidence>
<keyword evidence="6" id="KW-1185">Reference proteome</keyword>
<proteinExistence type="inferred from homology"/>
<reference evidence="5" key="3">
    <citation type="submission" date="2018-07" db="EMBL/GenBank/DDBJ databases">
        <authorList>
            <person name="Mckenzie S.K."/>
            <person name="Kronauer D.J.C."/>
        </authorList>
    </citation>
    <scope>NUCLEOTIDE SEQUENCE</scope>
    <source>
        <strain evidence="5">Clonal line C1</strain>
    </source>
</reference>
<reference evidence="4 6" key="1">
    <citation type="journal article" date="2014" name="Curr. Biol.">
        <title>The genome of the clonal raider ant Cerapachys biroi.</title>
        <authorList>
            <person name="Oxley P.R."/>
            <person name="Ji L."/>
            <person name="Fetter-Pruneda I."/>
            <person name="McKenzie S.K."/>
            <person name="Li C."/>
            <person name="Hu H."/>
            <person name="Zhang G."/>
            <person name="Kronauer D.J."/>
        </authorList>
    </citation>
    <scope>NUCLEOTIDE SEQUENCE [LARGE SCALE GENOMIC DNA]</scope>
</reference>
<dbReference type="Proteomes" id="UP000279307">
    <property type="component" value="Chromosome 6"/>
</dbReference>
<sequence>MMLPIQDVTIASTRTNSTNNLWLYLSIEFLIAAAISGFLAVLNVIKSFLPKPPRDLTGNVVLIAGASSTLGESLVEEFIKSGCSVICVDKNIRSAKEITARLRSRCHMEGIGLEYRKSQPENAVGSIIAAYECDLLNRDAIREIVKKVEDKVNGIDILVTCTGQPNQDIFNTINTTLMSHYWTMLSFLPFMLRRDKAHIVGITPILSTEDAFMGSKAAIASLMESLSQELSNRNTHLTFLTISPTAEQGSTVQNKQQMAKDIVQAVSRDQCSISISWSSEVLYRISCVIYSAITRFTQWLHT</sequence>
<evidence type="ECO:0000313" key="5">
    <source>
        <dbReference type="EMBL" id="RLU22122.1"/>
    </source>
</evidence>
<reference evidence="5" key="2">
    <citation type="journal article" date="2018" name="Genome Res.">
        <title>The genomic architecture and molecular evolution of ant odorant receptors.</title>
        <authorList>
            <person name="McKenzie S.K."/>
            <person name="Kronauer D.J.C."/>
        </authorList>
    </citation>
    <scope>NUCLEOTIDE SEQUENCE [LARGE SCALE GENOMIC DNA]</scope>
    <source>
        <strain evidence="5">Clonal line C1</strain>
    </source>
</reference>
<dbReference type="PANTHER" id="PTHR24322:SF736">
    <property type="entry name" value="RETINOL DEHYDROGENASE 10"/>
    <property type="match status" value="1"/>
</dbReference>
<dbReference type="EMBL" id="KK107256">
    <property type="protein sequence ID" value="EZA54299.1"/>
    <property type="molecule type" value="Genomic_DNA"/>
</dbReference>
<name>A0A026WGU2_OOCBI</name>
<keyword evidence="3" id="KW-1133">Transmembrane helix</keyword>
<dbReference type="STRING" id="2015173.A0A026WGU2"/>
<dbReference type="InterPro" id="IPR002347">
    <property type="entry name" value="SDR_fam"/>
</dbReference>
<protein>
    <submittedName>
        <fullName evidence="4">17-beta-hydroxysteroid dehydrogenase</fullName>
    </submittedName>
</protein>
<dbReference type="InterPro" id="IPR036291">
    <property type="entry name" value="NAD(P)-bd_dom_sf"/>
</dbReference>
<dbReference type="OrthoDB" id="6251714at2759"/>
<dbReference type="OMA" id="CSVICVD"/>
<evidence type="ECO:0000256" key="1">
    <source>
        <dbReference type="ARBA" id="ARBA00006484"/>
    </source>
</evidence>
<evidence type="ECO:0000313" key="6">
    <source>
        <dbReference type="Proteomes" id="UP000053097"/>
    </source>
</evidence>
<dbReference type="EMBL" id="QOIP01000006">
    <property type="protein sequence ID" value="RLU22122.1"/>
    <property type="molecule type" value="Genomic_DNA"/>
</dbReference>
<dbReference type="PANTHER" id="PTHR24322">
    <property type="entry name" value="PKSB"/>
    <property type="match status" value="1"/>
</dbReference>
<comment type="similarity">
    <text evidence="1">Belongs to the short-chain dehydrogenases/reductases (SDR) family.</text>
</comment>
<evidence type="ECO:0000256" key="2">
    <source>
        <dbReference type="ARBA" id="ARBA00023002"/>
    </source>
</evidence>
<feature type="transmembrane region" description="Helical" evidence="3">
    <location>
        <begin position="21"/>
        <end position="45"/>
    </location>
</feature>
<keyword evidence="3" id="KW-0812">Transmembrane</keyword>
<dbReference type="SUPFAM" id="SSF51735">
    <property type="entry name" value="NAD(P)-binding Rossmann-fold domains"/>
    <property type="match status" value="1"/>
</dbReference>
<gene>
    <name evidence="5" type="ORF">DMN91_006502</name>
    <name evidence="4" type="ORF">X777_06174</name>
</gene>
<dbReference type="GO" id="GO:0016616">
    <property type="term" value="F:oxidoreductase activity, acting on the CH-OH group of donors, NAD or NADP as acceptor"/>
    <property type="evidence" value="ECO:0007669"/>
    <property type="project" value="TreeGrafter"/>
</dbReference>
<keyword evidence="2" id="KW-0560">Oxidoreductase</keyword>
<dbReference type="Proteomes" id="UP000053097">
    <property type="component" value="Unassembled WGS sequence"/>
</dbReference>
<evidence type="ECO:0000313" key="4">
    <source>
        <dbReference type="EMBL" id="EZA54299.1"/>
    </source>
</evidence>
<organism evidence="4 6">
    <name type="scientific">Ooceraea biroi</name>
    <name type="common">Clonal raider ant</name>
    <name type="synonym">Cerapachys biroi</name>
    <dbReference type="NCBI Taxonomy" id="2015173"/>
    <lineage>
        <taxon>Eukaryota</taxon>
        <taxon>Metazoa</taxon>
        <taxon>Ecdysozoa</taxon>
        <taxon>Arthropoda</taxon>
        <taxon>Hexapoda</taxon>
        <taxon>Insecta</taxon>
        <taxon>Pterygota</taxon>
        <taxon>Neoptera</taxon>
        <taxon>Endopterygota</taxon>
        <taxon>Hymenoptera</taxon>
        <taxon>Apocrita</taxon>
        <taxon>Aculeata</taxon>
        <taxon>Formicoidea</taxon>
        <taxon>Formicidae</taxon>
        <taxon>Dorylinae</taxon>
        <taxon>Ooceraea</taxon>
    </lineage>
</organism>
<dbReference type="AlphaFoldDB" id="A0A026WGU2"/>
<dbReference type="PRINTS" id="PR00081">
    <property type="entry name" value="GDHRDH"/>
</dbReference>
<dbReference type="Gene3D" id="3.40.50.720">
    <property type="entry name" value="NAD(P)-binding Rossmann-like Domain"/>
    <property type="match status" value="1"/>
</dbReference>